<dbReference type="AlphaFoldDB" id="A0A916LKV6"/>
<evidence type="ECO:0000313" key="2">
    <source>
        <dbReference type="Proteomes" id="UP000243105"/>
    </source>
</evidence>
<organism evidence="1 2">
    <name type="scientific">Kryptobacter tengchongensis</name>
    <dbReference type="NCBI Taxonomy" id="1643429"/>
    <lineage>
        <taxon>Bacteria</taxon>
        <taxon>Pseudomonadati</taxon>
        <taxon>Candidatus Kryptoniota</taxon>
        <taxon>Candidatus Kryptobacter</taxon>
    </lineage>
</organism>
<dbReference type="RefSeq" id="WP_159420890.1">
    <property type="nucleotide sequence ID" value="NZ_CZVV01000140.1"/>
</dbReference>
<reference evidence="1 2" key="1">
    <citation type="submission" date="2015-11" db="EMBL/GenBank/DDBJ databases">
        <authorList>
            <person name="Varghese N."/>
        </authorList>
    </citation>
    <scope>NUCLEOTIDE SEQUENCE [LARGE SCALE GENOMIC DNA]</scope>
    <source>
        <strain evidence="1 2">JGI-25</strain>
    </source>
</reference>
<accession>A0A916LKV6</accession>
<feature type="non-terminal residue" evidence="1">
    <location>
        <position position="62"/>
    </location>
</feature>
<gene>
    <name evidence="1" type="ORF">JGI25_01498</name>
</gene>
<proteinExistence type="predicted"/>
<dbReference type="Proteomes" id="UP000243105">
    <property type="component" value="Unassembled WGS sequence"/>
</dbReference>
<protein>
    <submittedName>
        <fullName evidence="1">Uncharacterized protein</fullName>
    </submittedName>
</protein>
<sequence length="62" mass="7530">MRFHLIVAFLILLINLVISQEKLSDREKALKILREHFSKDREIKRELEYELIKNYSLMLLQS</sequence>
<dbReference type="EMBL" id="CZVV01000140">
    <property type="protein sequence ID" value="CUT04923.1"/>
    <property type="molecule type" value="Genomic_DNA"/>
</dbReference>
<comment type="caution">
    <text evidence="1">The sequence shown here is derived from an EMBL/GenBank/DDBJ whole genome shotgun (WGS) entry which is preliminary data.</text>
</comment>
<evidence type="ECO:0000313" key="1">
    <source>
        <dbReference type="EMBL" id="CUT04923.1"/>
    </source>
</evidence>
<name>A0A916LKV6_KRYT1</name>